<dbReference type="EMBL" id="BARS01058752">
    <property type="protein sequence ID" value="GAG41909.1"/>
    <property type="molecule type" value="Genomic_DNA"/>
</dbReference>
<gene>
    <name evidence="2" type="ORF">S01H1_85501</name>
</gene>
<dbReference type="AlphaFoldDB" id="X0XFE5"/>
<name>X0XFE5_9ZZZZ</name>
<proteinExistence type="inferred from homology"/>
<comment type="similarity">
    <text evidence="1">Belongs to the enoyl-CoA hydratase/isomerase family.</text>
</comment>
<protein>
    <recommendedName>
        <fullName evidence="3">Enoyl-CoA hydratase</fullName>
    </recommendedName>
</protein>
<dbReference type="PANTHER" id="PTHR42964">
    <property type="entry name" value="ENOYL-COA HYDRATASE"/>
    <property type="match status" value="1"/>
</dbReference>
<organism evidence="2">
    <name type="scientific">marine sediment metagenome</name>
    <dbReference type="NCBI Taxonomy" id="412755"/>
    <lineage>
        <taxon>unclassified sequences</taxon>
        <taxon>metagenomes</taxon>
        <taxon>ecological metagenomes</taxon>
    </lineage>
</organism>
<evidence type="ECO:0000313" key="2">
    <source>
        <dbReference type="EMBL" id="GAG41909.1"/>
    </source>
</evidence>
<dbReference type="InterPro" id="IPR051683">
    <property type="entry name" value="Enoyl-CoA_Hydratase/Isomerase"/>
</dbReference>
<dbReference type="InterPro" id="IPR014748">
    <property type="entry name" value="Enoyl-CoA_hydra_C"/>
</dbReference>
<dbReference type="InterPro" id="IPR029045">
    <property type="entry name" value="ClpP/crotonase-like_dom_sf"/>
</dbReference>
<feature type="non-terminal residue" evidence="2">
    <location>
        <position position="1"/>
    </location>
</feature>
<accession>X0XFE5</accession>
<dbReference type="SUPFAM" id="SSF52096">
    <property type="entry name" value="ClpP/crotonase"/>
    <property type="match status" value="1"/>
</dbReference>
<dbReference type="PANTHER" id="PTHR42964:SF1">
    <property type="entry name" value="POLYKETIDE BIOSYNTHESIS ENOYL-COA HYDRATASE PKSH-RELATED"/>
    <property type="match status" value="1"/>
</dbReference>
<evidence type="ECO:0000256" key="1">
    <source>
        <dbReference type="ARBA" id="ARBA00005254"/>
    </source>
</evidence>
<evidence type="ECO:0008006" key="3">
    <source>
        <dbReference type="Google" id="ProtNLM"/>
    </source>
</evidence>
<sequence length="70" mass="7719">YIIQHILHNAPKAVCAAKKLIEMNMNASTNSELIENTADLIATARISDEGQEGLSAFLEKRPADWVLHDS</sequence>
<reference evidence="2" key="1">
    <citation type="journal article" date="2014" name="Front. Microbiol.">
        <title>High frequency of phylogenetically diverse reductive dehalogenase-homologous genes in deep subseafloor sedimentary metagenomes.</title>
        <authorList>
            <person name="Kawai M."/>
            <person name="Futagami T."/>
            <person name="Toyoda A."/>
            <person name="Takaki Y."/>
            <person name="Nishi S."/>
            <person name="Hori S."/>
            <person name="Arai W."/>
            <person name="Tsubouchi T."/>
            <person name="Morono Y."/>
            <person name="Uchiyama I."/>
            <person name="Ito T."/>
            <person name="Fujiyama A."/>
            <person name="Inagaki F."/>
            <person name="Takami H."/>
        </authorList>
    </citation>
    <scope>NUCLEOTIDE SEQUENCE</scope>
    <source>
        <strain evidence="2">Expedition CK06-06</strain>
    </source>
</reference>
<dbReference type="Gene3D" id="1.10.12.10">
    <property type="entry name" value="Lyase 2-enoyl-coa Hydratase, Chain A, domain 2"/>
    <property type="match status" value="1"/>
</dbReference>
<comment type="caution">
    <text evidence="2">The sequence shown here is derived from an EMBL/GenBank/DDBJ whole genome shotgun (WGS) entry which is preliminary data.</text>
</comment>